<dbReference type="GO" id="GO:0006508">
    <property type="term" value="P:proteolysis"/>
    <property type="evidence" value="ECO:0007669"/>
    <property type="project" value="InterPro"/>
</dbReference>
<dbReference type="Proteomes" id="UP001152523">
    <property type="component" value="Unassembled WGS sequence"/>
</dbReference>
<feature type="signal peptide" evidence="5">
    <location>
        <begin position="1"/>
        <end position="18"/>
    </location>
</feature>
<protein>
    <submittedName>
        <fullName evidence="6">Uncharacterized protein</fullName>
    </submittedName>
</protein>
<comment type="similarity">
    <text evidence="1">Belongs to the peptidase S10 family.</text>
</comment>
<keyword evidence="3 5" id="KW-0732">Signal</keyword>
<dbReference type="AlphaFoldDB" id="A0AAV0GAP1"/>
<dbReference type="Gene3D" id="3.40.50.1820">
    <property type="entry name" value="alpha/beta hydrolase"/>
    <property type="match status" value="1"/>
</dbReference>
<proteinExistence type="inferred from homology"/>
<dbReference type="FunFam" id="3.40.50.1820:FF:000148">
    <property type="entry name" value="Serine carboxypeptidase-like 11"/>
    <property type="match status" value="1"/>
</dbReference>
<evidence type="ECO:0000256" key="1">
    <source>
        <dbReference type="ARBA" id="ARBA00009431"/>
    </source>
</evidence>
<organism evidence="6 7">
    <name type="scientific">Cuscuta epithymum</name>
    <dbReference type="NCBI Taxonomy" id="186058"/>
    <lineage>
        <taxon>Eukaryota</taxon>
        <taxon>Viridiplantae</taxon>
        <taxon>Streptophyta</taxon>
        <taxon>Embryophyta</taxon>
        <taxon>Tracheophyta</taxon>
        <taxon>Spermatophyta</taxon>
        <taxon>Magnoliopsida</taxon>
        <taxon>eudicotyledons</taxon>
        <taxon>Gunneridae</taxon>
        <taxon>Pentapetalae</taxon>
        <taxon>asterids</taxon>
        <taxon>lamiids</taxon>
        <taxon>Solanales</taxon>
        <taxon>Convolvulaceae</taxon>
        <taxon>Cuscuteae</taxon>
        <taxon>Cuscuta</taxon>
        <taxon>Cuscuta subgen. Cuscuta</taxon>
    </lineage>
</organism>
<keyword evidence="4" id="KW-0325">Glycoprotein</keyword>
<evidence type="ECO:0000256" key="4">
    <source>
        <dbReference type="ARBA" id="ARBA00023180"/>
    </source>
</evidence>
<feature type="chain" id="PRO_5043370340" evidence="5">
    <location>
        <begin position="19"/>
        <end position="468"/>
    </location>
</feature>
<evidence type="ECO:0000313" key="6">
    <source>
        <dbReference type="EMBL" id="CAH9144922.1"/>
    </source>
</evidence>
<dbReference type="InterPro" id="IPR029058">
    <property type="entry name" value="AB_hydrolase_fold"/>
</dbReference>
<evidence type="ECO:0000313" key="7">
    <source>
        <dbReference type="Proteomes" id="UP001152523"/>
    </source>
</evidence>
<dbReference type="SUPFAM" id="SSF53474">
    <property type="entry name" value="alpha/beta-Hydrolases"/>
    <property type="match status" value="1"/>
</dbReference>
<comment type="caution">
    <text evidence="6">The sequence shown here is derived from an EMBL/GenBank/DDBJ whole genome shotgun (WGS) entry which is preliminary data.</text>
</comment>
<dbReference type="PRINTS" id="PR00724">
    <property type="entry name" value="CRBOXYPTASEC"/>
</dbReference>
<keyword evidence="2" id="KW-0964">Secreted</keyword>
<evidence type="ECO:0000256" key="5">
    <source>
        <dbReference type="SAM" id="SignalP"/>
    </source>
</evidence>
<gene>
    <name evidence="6" type="ORF">CEPIT_LOCUS41817</name>
</gene>
<dbReference type="GO" id="GO:0004185">
    <property type="term" value="F:serine-type carboxypeptidase activity"/>
    <property type="evidence" value="ECO:0007669"/>
    <property type="project" value="InterPro"/>
</dbReference>
<dbReference type="Pfam" id="PF00450">
    <property type="entry name" value="Peptidase_S10"/>
    <property type="match status" value="1"/>
</dbReference>
<dbReference type="PANTHER" id="PTHR11802:SF29">
    <property type="entry name" value="SERINE CARBOXYPEPTIDASE-LIKE 19"/>
    <property type="match status" value="1"/>
</dbReference>
<evidence type="ECO:0000256" key="2">
    <source>
        <dbReference type="ARBA" id="ARBA00022525"/>
    </source>
</evidence>
<dbReference type="InterPro" id="IPR001563">
    <property type="entry name" value="Peptidase_S10"/>
</dbReference>
<accession>A0AAV0GAP1</accession>
<dbReference type="Gene3D" id="3.40.50.12670">
    <property type="match status" value="1"/>
</dbReference>
<sequence length="468" mass="52543">MVKKVVVLVAFFLHLCSKLFVRTGAAGSPVKFLPGFDGPLPFELESGYLGVGDSEDVQLFYYFIKSESNPKTDPLLLWLTGGPGCSALSGLLFEIGPITLARENYDGNLPTLLLQPNSWTKVANIIFLDLPVGTGFSYSKTKAAHQSNTTQACQQAYEFLLKWLIDHPEFVSNPLYVAGDSYAGVFVPIITQIILDENDKGFSSKINIKGYVLGNPYAVPDYDNYKIPFAHGMGLISDELFESWKKNCKGESYANINPENVKCYDDVQAFKQVVGKINEPHILEPLCSGSSFRSHKGFAHSRILLEQSNDLIRTGPFLSIVKCRSDVYVFSENWANDESVREALHVKKGSIGEWKRCSSNLDYITTTDDITPYHLNLSARGYRSLIYSGDHDFLVTYISTQAWIRSLNYSIIDEWRPWMVEDQVAGFARTYSNKMTFATVKGAGHTAPEYKPKECLRMILRWLSNKSL</sequence>
<dbReference type="EMBL" id="CAMAPF010001071">
    <property type="protein sequence ID" value="CAH9144922.1"/>
    <property type="molecule type" value="Genomic_DNA"/>
</dbReference>
<dbReference type="GO" id="GO:0016752">
    <property type="term" value="F:sinapoyltransferase activity"/>
    <property type="evidence" value="ECO:0007669"/>
    <property type="project" value="UniProtKB-ARBA"/>
</dbReference>
<dbReference type="FunFam" id="3.40.50.12670:FF:000001">
    <property type="entry name" value="Carboxypeptidase"/>
    <property type="match status" value="1"/>
</dbReference>
<name>A0AAV0GAP1_9ASTE</name>
<dbReference type="GO" id="GO:0019748">
    <property type="term" value="P:secondary metabolic process"/>
    <property type="evidence" value="ECO:0007669"/>
    <property type="project" value="UniProtKB-ARBA"/>
</dbReference>
<evidence type="ECO:0000256" key="3">
    <source>
        <dbReference type="ARBA" id="ARBA00022729"/>
    </source>
</evidence>
<dbReference type="PANTHER" id="PTHR11802">
    <property type="entry name" value="SERINE PROTEASE FAMILY S10 SERINE CARBOXYPEPTIDASE"/>
    <property type="match status" value="1"/>
</dbReference>
<reference evidence="6" key="1">
    <citation type="submission" date="2022-07" db="EMBL/GenBank/DDBJ databases">
        <authorList>
            <person name="Macas J."/>
            <person name="Novak P."/>
            <person name="Neumann P."/>
        </authorList>
    </citation>
    <scope>NUCLEOTIDE SEQUENCE</scope>
</reference>
<keyword evidence="7" id="KW-1185">Reference proteome</keyword>